<evidence type="ECO:0000313" key="1">
    <source>
        <dbReference type="EMBL" id="GEJ57907.1"/>
    </source>
</evidence>
<dbReference type="GO" id="GO:0006281">
    <property type="term" value="P:DNA repair"/>
    <property type="evidence" value="ECO:0007669"/>
    <property type="project" value="InterPro"/>
</dbReference>
<dbReference type="Pfam" id="PF09674">
    <property type="entry name" value="DUF2400"/>
    <property type="match status" value="1"/>
</dbReference>
<dbReference type="InterPro" id="IPR011257">
    <property type="entry name" value="DNA_glycosylase"/>
</dbReference>
<dbReference type="EMBL" id="BJTG01000006">
    <property type="protein sequence ID" value="GEJ57907.1"/>
    <property type="molecule type" value="Genomic_DNA"/>
</dbReference>
<proteinExistence type="predicted"/>
<reference evidence="2" key="1">
    <citation type="journal article" date="2020" name="Appl. Environ. Microbiol.">
        <title>Diazotrophic Anaeromyxobacter Isolates from Soils.</title>
        <authorList>
            <person name="Masuda Y."/>
            <person name="Yamanaka H."/>
            <person name="Xu Z.X."/>
            <person name="Shiratori Y."/>
            <person name="Aono T."/>
            <person name="Amachi S."/>
            <person name="Senoo K."/>
            <person name="Itoh H."/>
        </authorList>
    </citation>
    <scope>NUCLEOTIDE SEQUENCE [LARGE SCALE GENOMIC DNA]</scope>
    <source>
        <strain evidence="2">R267</strain>
    </source>
</reference>
<dbReference type="SUPFAM" id="SSF48150">
    <property type="entry name" value="DNA-glycosylase"/>
    <property type="match status" value="1"/>
</dbReference>
<organism evidence="1 2">
    <name type="scientific">Anaeromyxobacter diazotrophicus</name>
    <dbReference type="NCBI Taxonomy" id="2590199"/>
    <lineage>
        <taxon>Bacteria</taxon>
        <taxon>Pseudomonadati</taxon>
        <taxon>Myxococcota</taxon>
        <taxon>Myxococcia</taxon>
        <taxon>Myxococcales</taxon>
        <taxon>Cystobacterineae</taxon>
        <taxon>Anaeromyxobacteraceae</taxon>
        <taxon>Anaeromyxobacter</taxon>
    </lineage>
</organism>
<dbReference type="GO" id="GO:0003824">
    <property type="term" value="F:catalytic activity"/>
    <property type="evidence" value="ECO:0007669"/>
    <property type="project" value="InterPro"/>
</dbReference>
<dbReference type="AlphaFoldDB" id="A0A7I9VPL8"/>
<dbReference type="NCBIfam" id="TIGR02757">
    <property type="entry name" value="TIGR02757 family protein"/>
    <property type="match status" value="1"/>
</dbReference>
<dbReference type="InterPro" id="IPR014127">
    <property type="entry name" value="CHP02757"/>
</dbReference>
<protein>
    <submittedName>
        <fullName evidence="1">TIGR02757 family protein</fullName>
    </submittedName>
</protein>
<keyword evidence="2" id="KW-1185">Reference proteome</keyword>
<dbReference type="InterPro" id="IPR023170">
    <property type="entry name" value="HhH_base_excis_C"/>
</dbReference>
<sequence>MARGTSRPISPARARTLLPLLEQLERGFDKRARLGFDPVELPRRHADPADQEVAGLFAAALAYGRADLFKPQLERVLGEMGPSPARFCDRFARAPRPGAFAGFRYRFNLPEDVAALAAAAGHLRLLHGSLGARFAALLAGEGGQLRPALARFARELREAPPARALLARRGPRGLAHLLPDAGLAGACKRWHLYLRWMVRGPDAIDLGVWRGVPPAALLVPLDTHVARIARHLGLTRREDMSWRTAEEITAGLRLLDPADPVRFDFVLCHLGMSGACPLRRDPARCAQCALAPACRARARPPGSARAGL</sequence>
<evidence type="ECO:0000313" key="2">
    <source>
        <dbReference type="Proteomes" id="UP000503640"/>
    </source>
</evidence>
<accession>A0A7I9VPL8</accession>
<gene>
    <name evidence="1" type="ORF">AMYX_26480</name>
</gene>
<name>A0A7I9VPL8_9BACT</name>
<comment type="caution">
    <text evidence="1">The sequence shown here is derived from an EMBL/GenBank/DDBJ whole genome shotgun (WGS) entry which is preliminary data.</text>
</comment>
<dbReference type="RefSeq" id="WP_176065955.1">
    <property type="nucleotide sequence ID" value="NZ_BJTG01000006.1"/>
</dbReference>
<dbReference type="Proteomes" id="UP000503640">
    <property type="component" value="Unassembled WGS sequence"/>
</dbReference>
<dbReference type="Gene3D" id="1.10.1670.10">
    <property type="entry name" value="Helix-hairpin-Helix base-excision DNA repair enzymes (C-terminal)"/>
    <property type="match status" value="1"/>
</dbReference>